<gene>
    <name evidence="9" type="ORF">V6U78_11500</name>
</gene>
<feature type="transmembrane region" description="Helical" evidence="7">
    <location>
        <begin position="221"/>
        <end position="244"/>
    </location>
</feature>
<sequence length="453" mass="48543">MSRDALTTTELRAVTGLAGLYGLRMLGLFMVLPVMPLLLENFPGATPLAIGLAIGIYGLTQAMLQLPFGWLSDKLGRKPLIYAGLALFALGSLVAAAADSMLGLILGRALQGMGAIASVLMALLADLTRDEKRTQAMASVGISIGLAFIAAMALGPWLASCIGLSGLFWMTALLSGVGMLIVWRWVPDPLRSTKHLDAGIQPARIKSVILQPQLLRLDASILVLHLLLTAVFIAVPGLLVQAGWDLYLHGWIYLGSMLLGFFAMIPLIIIAEKGQKMKAMLLLGIGLLALALPMLGTGAVFWLLFGLWVFFIGFNLLEASLPSLISKQAPMAAKGTAMGVYSTSQFLGAFLGGLLGGWVMQRWDAELLLWGATLLVGLWWLLMLSFAAPRHLSSRVFSLHPAQVQDAAGFKEKLLGLPGVVEVELMLEEATGYLKLDRKELDEEALDSLIAGN</sequence>
<feature type="transmembrane region" description="Helical" evidence="7">
    <location>
        <begin position="277"/>
        <end position="294"/>
    </location>
</feature>
<evidence type="ECO:0000256" key="2">
    <source>
        <dbReference type="ARBA" id="ARBA00022448"/>
    </source>
</evidence>
<evidence type="ECO:0000256" key="3">
    <source>
        <dbReference type="ARBA" id="ARBA00022475"/>
    </source>
</evidence>
<dbReference type="PROSITE" id="PS50850">
    <property type="entry name" value="MFS"/>
    <property type="match status" value="1"/>
</dbReference>
<keyword evidence="3" id="KW-1003">Cell membrane</keyword>
<keyword evidence="4 7" id="KW-0812">Transmembrane</keyword>
<organism evidence="9 10">
    <name type="scientific">Marinospirillum alkalitolerans</name>
    <dbReference type="NCBI Taxonomy" id="3123374"/>
    <lineage>
        <taxon>Bacteria</taxon>
        <taxon>Pseudomonadati</taxon>
        <taxon>Pseudomonadota</taxon>
        <taxon>Gammaproteobacteria</taxon>
        <taxon>Oceanospirillales</taxon>
        <taxon>Oceanospirillaceae</taxon>
        <taxon>Marinospirillum</taxon>
    </lineage>
</organism>
<feature type="transmembrane region" description="Helical" evidence="7">
    <location>
        <begin position="21"/>
        <end position="39"/>
    </location>
</feature>
<comment type="caution">
    <text evidence="9">The sequence shown here is derived from an EMBL/GenBank/DDBJ whole genome shotgun (WGS) entry which is preliminary data.</text>
</comment>
<dbReference type="SUPFAM" id="SSF103473">
    <property type="entry name" value="MFS general substrate transporter"/>
    <property type="match status" value="1"/>
</dbReference>
<dbReference type="CDD" id="cd17472">
    <property type="entry name" value="MFS_YajR_like"/>
    <property type="match status" value="1"/>
</dbReference>
<proteinExistence type="predicted"/>
<protein>
    <submittedName>
        <fullName evidence="9">MFS transporter</fullName>
    </submittedName>
</protein>
<dbReference type="RefSeq" id="WP_405340910.1">
    <property type="nucleotide sequence ID" value="NZ_JBANFI010000007.1"/>
</dbReference>
<dbReference type="Pfam" id="PF07690">
    <property type="entry name" value="MFS_1"/>
    <property type="match status" value="1"/>
</dbReference>
<feature type="transmembrane region" description="Helical" evidence="7">
    <location>
        <begin position="104"/>
        <end position="124"/>
    </location>
</feature>
<evidence type="ECO:0000256" key="1">
    <source>
        <dbReference type="ARBA" id="ARBA00004651"/>
    </source>
</evidence>
<comment type="subcellular location">
    <subcellularLocation>
        <location evidence="1">Cell membrane</location>
        <topology evidence="1">Multi-pass membrane protein</topology>
    </subcellularLocation>
</comment>
<evidence type="ECO:0000313" key="10">
    <source>
        <dbReference type="Proteomes" id="UP001621714"/>
    </source>
</evidence>
<keyword evidence="6 7" id="KW-0472">Membrane</keyword>
<evidence type="ECO:0000313" key="9">
    <source>
        <dbReference type="EMBL" id="MFK7161662.1"/>
    </source>
</evidence>
<dbReference type="Gene3D" id="1.20.1250.20">
    <property type="entry name" value="MFS general substrate transporter like domains"/>
    <property type="match status" value="1"/>
</dbReference>
<feature type="transmembrane region" description="Helical" evidence="7">
    <location>
        <begin position="80"/>
        <end position="98"/>
    </location>
</feature>
<feature type="domain" description="Major facilitator superfamily (MFS) profile" evidence="8">
    <location>
        <begin position="11"/>
        <end position="389"/>
    </location>
</feature>
<feature type="transmembrane region" description="Helical" evidence="7">
    <location>
        <begin position="136"/>
        <end position="155"/>
    </location>
</feature>
<dbReference type="Gene3D" id="3.30.70.100">
    <property type="match status" value="1"/>
</dbReference>
<dbReference type="EMBL" id="JBANFI010000007">
    <property type="protein sequence ID" value="MFK7161662.1"/>
    <property type="molecule type" value="Genomic_DNA"/>
</dbReference>
<evidence type="ECO:0000259" key="8">
    <source>
        <dbReference type="PROSITE" id="PS50850"/>
    </source>
</evidence>
<feature type="transmembrane region" description="Helical" evidence="7">
    <location>
        <begin position="45"/>
        <end position="68"/>
    </location>
</feature>
<dbReference type="InterPro" id="IPR036259">
    <property type="entry name" value="MFS_trans_sf"/>
</dbReference>
<dbReference type="PRINTS" id="PR01035">
    <property type="entry name" value="TCRTETA"/>
</dbReference>
<evidence type="ECO:0000256" key="4">
    <source>
        <dbReference type="ARBA" id="ARBA00022692"/>
    </source>
</evidence>
<dbReference type="InterPro" id="IPR050171">
    <property type="entry name" value="MFS_Transporters"/>
</dbReference>
<name>A0ABW8PZG7_9GAMM</name>
<feature type="transmembrane region" description="Helical" evidence="7">
    <location>
        <begin position="367"/>
        <end position="388"/>
    </location>
</feature>
<keyword evidence="10" id="KW-1185">Reference proteome</keyword>
<evidence type="ECO:0000256" key="5">
    <source>
        <dbReference type="ARBA" id="ARBA00022989"/>
    </source>
</evidence>
<feature type="transmembrane region" description="Helical" evidence="7">
    <location>
        <begin position="338"/>
        <end position="361"/>
    </location>
</feature>
<feature type="transmembrane region" description="Helical" evidence="7">
    <location>
        <begin position="167"/>
        <end position="186"/>
    </location>
</feature>
<dbReference type="InterPro" id="IPR011701">
    <property type="entry name" value="MFS"/>
</dbReference>
<reference evidence="9 10" key="1">
    <citation type="submission" date="2024-02" db="EMBL/GenBank/DDBJ databases">
        <title>Marinospirillum sp. MEB 164 isolated from Lonar lake sediment.</title>
        <authorList>
            <person name="Joshi A."/>
            <person name="Thite S."/>
        </authorList>
    </citation>
    <scope>NUCLEOTIDE SEQUENCE [LARGE SCALE GENOMIC DNA]</scope>
    <source>
        <strain evidence="9 10">MEB164</strain>
    </source>
</reference>
<keyword evidence="2" id="KW-0813">Transport</keyword>
<keyword evidence="5 7" id="KW-1133">Transmembrane helix</keyword>
<dbReference type="Proteomes" id="UP001621714">
    <property type="component" value="Unassembled WGS sequence"/>
</dbReference>
<dbReference type="PANTHER" id="PTHR23517:SF2">
    <property type="entry name" value="MULTIDRUG RESISTANCE PROTEIN MDTH"/>
    <property type="match status" value="1"/>
</dbReference>
<dbReference type="InterPro" id="IPR001958">
    <property type="entry name" value="Tet-R_TetA/multi-R_MdtG-like"/>
</dbReference>
<accession>A0ABW8PZG7</accession>
<dbReference type="InterPro" id="IPR020846">
    <property type="entry name" value="MFS_dom"/>
</dbReference>
<evidence type="ECO:0000256" key="6">
    <source>
        <dbReference type="ARBA" id="ARBA00023136"/>
    </source>
</evidence>
<feature type="transmembrane region" description="Helical" evidence="7">
    <location>
        <begin position="250"/>
        <end position="270"/>
    </location>
</feature>
<evidence type="ECO:0000256" key="7">
    <source>
        <dbReference type="SAM" id="Phobius"/>
    </source>
</evidence>
<dbReference type="PANTHER" id="PTHR23517">
    <property type="entry name" value="RESISTANCE PROTEIN MDTM, PUTATIVE-RELATED-RELATED"/>
    <property type="match status" value="1"/>
</dbReference>